<gene>
    <name evidence="4" type="ORF">GWR21_06155</name>
</gene>
<dbReference type="Pfam" id="PF00583">
    <property type="entry name" value="Acetyltransf_1"/>
    <property type="match status" value="1"/>
</dbReference>
<keyword evidence="2" id="KW-0012">Acyltransferase</keyword>
<dbReference type="PANTHER" id="PTHR43877:SF2">
    <property type="entry name" value="AMINOALKYLPHOSPHONATE N-ACETYLTRANSFERASE-RELATED"/>
    <property type="match status" value="1"/>
</dbReference>
<dbReference type="InterPro" id="IPR016181">
    <property type="entry name" value="Acyl_CoA_acyltransferase"/>
</dbReference>
<dbReference type="EMBL" id="CP048113">
    <property type="protein sequence ID" value="QHS59184.1"/>
    <property type="molecule type" value="Genomic_DNA"/>
</dbReference>
<dbReference type="Proteomes" id="UP000476411">
    <property type="component" value="Chromosome"/>
</dbReference>
<dbReference type="CDD" id="cd04301">
    <property type="entry name" value="NAT_SF"/>
    <property type="match status" value="1"/>
</dbReference>
<dbReference type="InterPro" id="IPR000182">
    <property type="entry name" value="GNAT_dom"/>
</dbReference>
<dbReference type="SUPFAM" id="SSF55729">
    <property type="entry name" value="Acyl-CoA N-acyltransferases (Nat)"/>
    <property type="match status" value="1"/>
</dbReference>
<dbReference type="PROSITE" id="PS51186">
    <property type="entry name" value="GNAT"/>
    <property type="match status" value="1"/>
</dbReference>
<dbReference type="InterPro" id="IPR050832">
    <property type="entry name" value="Bact_Acetyltransf"/>
</dbReference>
<proteinExistence type="predicted"/>
<protein>
    <submittedName>
        <fullName evidence="4">GNAT family N-acetyltransferase</fullName>
    </submittedName>
</protein>
<evidence type="ECO:0000256" key="1">
    <source>
        <dbReference type="ARBA" id="ARBA00022679"/>
    </source>
</evidence>
<dbReference type="Gene3D" id="3.40.630.30">
    <property type="match status" value="1"/>
</dbReference>
<evidence type="ECO:0000259" key="3">
    <source>
        <dbReference type="PROSITE" id="PS51186"/>
    </source>
</evidence>
<accession>A0A6B9ZCY8</accession>
<dbReference type="RefSeq" id="WP_162330883.1">
    <property type="nucleotide sequence ID" value="NZ_CP048113.1"/>
</dbReference>
<evidence type="ECO:0000313" key="4">
    <source>
        <dbReference type="EMBL" id="QHS59184.1"/>
    </source>
</evidence>
<dbReference type="PANTHER" id="PTHR43877">
    <property type="entry name" value="AMINOALKYLPHOSPHONATE N-ACETYLTRANSFERASE-RELATED-RELATED"/>
    <property type="match status" value="1"/>
</dbReference>
<name>A0A6B9ZCY8_9BACT</name>
<sequence length="154" mass="17657">MNAVTARSATLNDLPTLHQFLQALVEAERPFDKTLQEGKIYYYDLQELIESDDAEVLVLEKDGNLLACGYAHIRQAKLYLKHTRYAHLGFMFVVPEYRGKGLNQQLIAELKKWILSKGVKEVRLEVYEENTGAVKAYEKAGFSKLLTTMRCELE</sequence>
<organism evidence="4 5">
    <name type="scientific">Chitinophaga agri</name>
    <dbReference type="NCBI Taxonomy" id="2703787"/>
    <lineage>
        <taxon>Bacteria</taxon>
        <taxon>Pseudomonadati</taxon>
        <taxon>Bacteroidota</taxon>
        <taxon>Chitinophagia</taxon>
        <taxon>Chitinophagales</taxon>
        <taxon>Chitinophagaceae</taxon>
        <taxon>Chitinophaga</taxon>
    </lineage>
</organism>
<reference evidence="4 5" key="1">
    <citation type="submission" date="2020-01" db="EMBL/GenBank/DDBJ databases">
        <title>Complete genome sequence of Chitinophaga sp. H33E-04 isolated from quinoa roots.</title>
        <authorList>
            <person name="Weon H.-Y."/>
            <person name="Lee S.A."/>
        </authorList>
    </citation>
    <scope>NUCLEOTIDE SEQUENCE [LARGE SCALE GENOMIC DNA]</scope>
    <source>
        <strain evidence="4 5">H33E-04</strain>
    </source>
</reference>
<dbReference type="KEGG" id="chih:GWR21_06155"/>
<evidence type="ECO:0000313" key="5">
    <source>
        <dbReference type="Proteomes" id="UP000476411"/>
    </source>
</evidence>
<evidence type="ECO:0000256" key="2">
    <source>
        <dbReference type="ARBA" id="ARBA00023315"/>
    </source>
</evidence>
<feature type="domain" description="N-acetyltransferase" evidence="3">
    <location>
        <begin position="4"/>
        <end position="154"/>
    </location>
</feature>
<keyword evidence="5" id="KW-1185">Reference proteome</keyword>
<dbReference type="GO" id="GO:0016747">
    <property type="term" value="F:acyltransferase activity, transferring groups other than amino-acyl groups"/>
    <property type="evidence" value="ECO:0007669"/>
    <property type="project" value="InterPro"/>
</dbReference>
<dbReference type="AlphaFoldDB" id="A0A6B9ZCY8"/>
<keyword evidence="1 4" id="KW-0808">Transferase</keyword>